<evidence type="ECO:0000313" key="3">
    <source>
        <dbReference type="Proteomes" id="UP000033562"/>
    </source>
</evidence>
<keyword evidence="1" id="KW-0472">Membrane</keyword>
<reference evidence="2 3" key="1">
    <citation type="submission" date="2015-02" db="EMBL/GenBank/DDBJ databases">
        <title>Genome Sequencing of Rickettsiales.</title>
        <authorList>
            <person name="Daugherty S.C."/>
            <person name="Su Q."/>
            <person name="Abolude K."/>
            <person name="Beier-Sexton M."/>
            <person name="Carlyon J.A."/>
            <person name="Carter R."/>
            <person name="Day N.P."/>
            <person name="Dumler S.J."/>
            <person name="Dyachenko V."/>
            <person name="Godinez A."/>
            <person name="Kurtti T.J."/>
            <person name="Lichay M."/>
            <person name="Mullins K.E."/>
            <person name="Ott S."/>
            <person name="Pappas-Brown V."/>
            <person name="Paris D.H."/>
            <person name="Patel P."/>
            <person name="Richards A.L."/>
            <person name="Sadzewicz L."/>
            <person name="Sears K."/>
            <person name="Seidman D."/>
            <person name="Sengamalay N."/>
            <person name="Stenos J."/>
            <person name="Tallon L.J."/>
            <person name="Vincent G."/>
            <person name="Fraser C.M."/>
            <person name="Munderloh U."/>
            <person name="Dunning-Hotopp J.C."/>
        </authorList>
    </citation>
    <scope>NUCLEOTIDE SEQUENCE [LARGE SCALE GENOMIC DNA]</scope>
    <source>
        <strain evidence="2 3">RAC413</strain>
    </source>
</reference>
<keyword evidence="1" id="KW-1133">Transmembrane helix</keyword>
<dbReference type="Proteomes" id="UP000033562">
    <property type="component" value="Unassembled WGS sequence"/>
</dbReference>
<dbReference type="PATRIC" id="fig|1359163.3.peg.142"/>
<organism evidence="2 3">
    <name type="scientific">Candidatus Neoehrlichia procyonis str. RAC413</name>
    <dbReference type="NCBI Taxonomy" id="1359163"/>
    <lineage>
        <taxon>Bacteria</taxon>
        <taxon>Pseudomonadati</taxon>
        <taxon>Pseudomonadota</taxon>
        <taxon>Alphaproteobacteria</taxon>
        <taxon>Rickettsiales</taxon>
        <taxon>Anaplasmataceae</taxon>
        <taxon>Candidatus Neoehrlichia</taxon>
    </lineage>
</organism>
<feature type="transmembrane region" description="Helical" evidence="1">
    <location>
        <begin position="81"/>
        <end position="98"/>
    </location>
</feature>
<dbReference type="EMBL" id="LANX01000001">
    <property type="protein sequence ID" value="KJV68783.1"/>
    <property type="molecule type" value="Genomic_DNA"/>
</dbReference>
<proteinExistence type="predicted"/>
<keyword evidence="3" id="KW-1185">Reference proteome</keyword>
<comment type="caution">
    <text evidence="2">The sequence shown here is derived from an EMBL/GenBank/DDBJ whole genome shotgun (WGS) entry which is preliminary data.</text>
</comment>
<gene>
    <name evidence="2" type="ORF">NLO413_0147</name>
</gene>
<keyword evidence="1" id="KW-0812">Transmembrane</keyword>
<name>A0A0F3NL52_9RICK</name>
<evidence type="ECO:0000313" key="2">
    <source>
        <dbReference type="EMBL" id="KJV68783.1"/>
    </source>
</evidence>
<evidence type="ECO:0000256" key="1">
    <source>
        <dbReference type="SAM" id="Phobius"/>
    </source>
</evidence>
<feature type="transmembrane region" description="Helical" evidence="1">
    <location>
        <begin position="42"/>
        <end position="61"/>
    </location>
</feature>
<protein>
    <submittedName>
        <fullName evidence="2">Uncharacterized protein</fullName>
    </submittedName>
</protein>
<accession>A0A0F3NL52</accession>
<dbReference type="AlphaFoldDB" id="A0A0F3NL52"/>
<sequence length="148" mass="16828">MGKEKMIKNKVTENKNEKAFEAKERSLLPYDEGIAKIMACSVLKGLVIGIPIFAALYVAIYYCSTNKIDKDMLDSSMIKCWGITLYGIVTSWAVLSVYSKELYSKKMEVFEKNSLAPTSNIRGNDEKVCCKRLLFNRNCCGRKYSNTY</sequence>